<proteinExistence type="predicted"/>
<dbReference type="AlphaFoldDB" id="A0AAE4BQ37"/>
<evidence type="ECO:0000313" key="2">
    <source>
        <dbReference type="EMBL" id="MDR6221137.1"/>
    </source>
</evidence>
<organism evidence="2 3">
    <name type="scientific">Deinococcus soli</name>
    <name type="common">ex Cha et al. 2016</name>
    <dbReference type="NCBI Taxonomy" id="1309411"/>
    <lineage>
        <taxon>Bacteria</taxon>
        <taxon>Thermotogati</taxon>
        <taxon>Deinococcota</taxon>
        <taxon>Deinococci</taxon>
        <taxon>Deinococcales</taxon>
        <taxon>Deinococcaceae</taxon>
        <taxon>Deinococcus</taxon>
    </lineage>
</organism>
<sequence length="60" mass="6852">MDRKPLDLNEIKTQLDDLEAEARVLAEFIRYIRRADAHLQELAQAVEELQQGNPAPSIHA</sequence>
<reference evidence="2" key="1">
    <citation type="submission" date="2023-07" db="EMBL/GenBank/DDBJ databases">
        <title>Sorghum-associated microbial communities from plants grown in Nebraska, USA.</title>
        <authorList>
            <person name="Schachtman D."/>
        </authorList>
    </citation>
    <scope>NUCLEOTIDE SEQUENCE</scope>
    <source>
        <strain evidence="2">BE330</strain>
    </source>
</reference>
<gene>
    <name evidence="2" type="ORF">J2Y00_004769</name>
</gene>
<accession>A0AAE4BQ37</accession>
<keyword evidence="1" id="KW-0175">Coiled coil</keyword>
<feature type="coiled-coil region" evidence="1">
    <location>
        <begin position="8"/>
        <end position="52"/>
    </location>
</feature>
<evidence type="ECO:0000313" key="3">
    <source>
        <dbReference type="Proteomes" id="UP001185331"/>
    </source>
</evidence>
<dbReference type="Proteomes" id="UP001185331">
    <property type="component" value="Unassembled WGS sequence"/>
</dbReference>
<dbReference type="RefSeq" id="WP_309858675.1">
    <property type="nucleotide sequence ID" value="NZ_JAVDQJ010000022.1"/>
</dbReference>
<name>A0AAE4BQ37_9DEIO</name>
<evidence type="ECO:0000256" key="1">
    <source>
        <dbReference type="SAM" id="Coils"/>
    </source>
</evidence>
<dbReference type="EMBL" id="JAVDQK010000024">
    <property type="protein sequence ID" value="MDR6221137.1"/>
    <property type="molecule type" value="Genomic_DNA"/>
</dbReference>
<comment type="caution">
    <text evidence="2">The sequence shown here is derived from an EMBL/GenBank/DDBJ whole genome shotgun (WGS) entry which is preliminary data.</text>
</comment>
<protein>
    <submittedName>
        <fullName evidence="2">Prefoldin subunit 5</fullName>
    </submittedName>
</protein>